<dbReference type="Proteomes" id="UP001470230">
    <property type="component" value="Unassembled WGS sequence"/>
</dbReference>
<protein>
    <submittedName>
        <fullName evidence="3">Uncharacterized protein</fullName>
    </submittedName>
</protein>
<proteinExistence type="predicted"/>
<keyword evidence="2" id="KW-0472">Membrane</keyword>
<evidence type="ECO:0000256" key="2">
    <source>
        <dbReference type="SAM" id="Phobius"/>
    </source>
</evidence>
<feature type="transmembrane region" description="Helical" evidence="2">
    <location>
        <begin position="83"/>
        <end position="104"/>
    </location>
</feature>
<evidence type="ECO:0000313" key="4">
    <source>
        <dbReference type="Proteomes" id="UP001470230"/>
    </source>
</evidence>
<organism evidence="3 4">
    <name type="scientific">Tritrichomonas musculus</name>
    <dbReference type="NCBI Taxonomy" id="1915356"/>
    <lineage>
        <taxon>Eukaryota</taxon>
        <taxon>Metamonada</taxon>
        <taxon>Parabasalia</taxon>
        <taxon>Tritrichomonadida</taxon>
        <taxon>Tritrichomonadidae</taxon>
        <taxon>Tritrichomonas</taxon>
    </lineage>
</organism>
<name>A0ABR2LC06_9EUKA</name>
<sequence>MALNFIKKKRKKEEIKPKEISYEDKYANEDDTKNDNEIENINVNNNNDDDLEEEEDIVPTFVQENNNCIQAIAEKEAFLSCPYFHLVILLTAPLIFTILVILMFQISLSSAAATKEETFSNILVGESLANHSLFLLNSTFNVLEKRTGISDRRSEYYNPSRISDYERWKREFKQVLLKEKFIENFQYFSNDQPGSKKVNEIKKSFNKLYKSFSINQRNHRSSENGTSSGKETIDCHDEILSDLKDLDSFH</sequence>
<accession>A0ABR2LC06</accession>
<gene>
    <name evidence="3" type="ORF">M9Y10_002253</name>
</gene>
<feature type="region of interest" description="Disordered" evidence="1">
    <location>
        <begin position="25"/>
        <end position="49"/>
    </location>
</feature>
<keyword evidence="4" id="KW-1185">Reference proteome</keyword>
<dbReference type="EMBL" id="JAPFFF010000001">
    <property type="protein sequence ID" value="KAK8899930.1"/>
    <property type="molecule type" value="Genomic_DNA"/>
</dbReference>
<feature type="compositionally biased region" description="Basic and acidic residues" evidence="1">
    <location>
        <begin position="25"/>
        <end position="36"/>
    </location>
</feature>
<keyword evidence="2" id="KW-1133">Transmembrane helix</keyword>
<evidence type="ECO:0000256" key="1">
    <source>
        <dbReference type="SAM" id="MobiDB-lite"/>
    </source>
</evidence>
<comment type="caution">
    <text evidence="3">The sequence shown here is derived from an EMBL/GenBank/DDBJ whole genome shotgun (WGS) entry which is preliminary data.</text>
</comment>
<evidence type="ECO:0000313" key="3">
    <source>
        <dbReference type="EMBL" id="KAK8899930.1"/>
    </source>
</evidence>
<reference evidence="3 4" key="1">
    <citation type="submission" date="2024-04" db="EMBL/GenBank/DDBJ databases">
        <title>Tritrichomonas musculus Genome.</title>
        <authorList>
            <person name="Alves-Ferreira E."/>
            <person name="Grigg M."/>
            <person name="Lorenzi H."/>
            <person name="Galac M."/>
        </authorList>
    </citation>
    <scope>NUCLEOTIDE SEQUENCE [LARGE SCALE GENOMIC DNA]</scope>
    <source>
        <strain evidence="3 4">EAF2021</strain>
    </source>
</reference>
<keyword evidence="2" id="KW-0812">Transmembrane</keyword>